<dbReference type="eggNOG" id="COG0451">
    <property type="taxonomic scope" value="Bacteria"/>
</dbReference>
<dbReference type="Proteomes" id="UP000001096">
    <property type="component" value="Unassembled WGS sequence"/>
</dbReference>
<comment type="similarity">
    <text evidence="2">Belongs to the NAD(P)-dependent epimerase/dehydratase family.</text>
</comment>
<dbReference type="Pfam" id="PF01370">
    <property type="entry name" value="Epimerase"/>
    <property type="match status" value="1"/>
</dbReference>
<comment type="pathway">
    <text evidence="1">Bacterial outer membrane biogenesis; LPS O-antigen biosynthesis.</text>
</comment>
<organism evidence="4 5">
    <name type="scientific">Afipia broomeae ATCC 49717</name>
    <dbReference type="NCBI Taxonomy" id="883078"/>
    <lineage>
        <taxon>Bacteria</taxon>
        <taxon>Pseudomonadati</taxon>
        <taxon>Pseudomonadota</taxon>
        <taxon>Alphaproteobacteria</taxon>
        <taxon>Hyphomicrobiales</taxon>
        <taxon>Nitrobacteraceae</taxon>
        <taxon>Afipia</taxon>
    </lineage>
</organism>
<reference evidence="4 5" key="1">
    <citation type="submission" date="2012-04" db="EMBL/GenBank/DDBJ databases">
        <title>The Genome Sequence of Afipia broomeae ATCC 49717.</title>
        <authorList>
            <consortium name="The Broad Institute Genome Sequencing Platform"/>
            <person name="Earl A."/>
            <person name="Ward D."/>
            <person name="Feldgarden M."/>
            <person name="Gevers D."/>
            <person name="Huys G."/>
            <person name="Walker B."/>
            <person name="Young S.K."/>
            <person name="Zeng Q."/>
            <person name="Gargeya S."/>
            <person name="Fitzgerald M."/>
            <person name="Haas B."/>
            <person name="Abouelleil A."/>
            <person name="Alvarado L."/>
            <person name="Arachchi H.M."/>
            <person name="Berlin A."/>
            <person name="Chapman S.B."/>
            <person name="Goldberg J."/>
            <person name="Griggs A."/>
            <person name="Gujja S."/>
            <person name="Hansen M."/>
            <person name="Howarth C."/>
            <person name="Imamovic A."/>
            <person name="Larimer J."/>
            <person name="McCowen C."/>
            <person name="Montmayeur A."/>
            <person name="Murphy C."/>
            <person name="Neiman D."/>
            <person name="Pearson M."/>
            <person name="Priest M."/>
            <person name="Roberts A."/>
            <person name="Saif S."/>
            <person name="Shea T."/>
            <person name="Sisk P."/>
            <person name="Sykes S."/>
            <person name="Wortman J."/>
            <person name="Nusbaum C."/>
            <person name="Birren B."/>
        </authorList>
    </citation>
    <scope>NUCLEOTIDE SEQUENCE [LARGE SCALE GENOMIC DNA]</scope>
    <source>
        <strain evidence="4 5">ATCC 49717</strain>
    </source>
</reference>
<evidence type="ECO:0000259" key="3">
    <source>
        <dbReference type="Pfam" id="PF01370"/>
    </source>
</evidence>
<comment type="caution">
    <text evidence="4">The sequence shown here is derived from an EMBL/GenBank/DDBJ whole genome shotgun (WGS) entry which is preliminary data.</text>
</comment>
<protein>
    <recommendedName>
        <fullName evidence="3">NAD-dependent epimerase/dehydratase domain-containing protein</fullName>
    </recommendedName>
</protein>
<dbReference type="RefSeq" id="WP_006021513.1">
    <property type="nucleotide sequence ID" value="NZ_KB375283.1"/>
</dbReference>
<evidence type="ECO:0000313" key="5">
    <source>
        <dbReference type="Proteomes" id="UP000001096"/>
    </source>
</evidence>
<dbReference type="Gene3D" id="3.40.50.720">
    <property type="entry name" value="NAD(P)-binding Rossmann-like Domain"/>
    <property type="match status" value="1"/>
</dbReference>
<name>K8P1C4_9BRAD</name>
<dbReference type="InterPro" id="IPR036291">
    <property type="entry name" value="NAD(P)-bd_dom_sf"/>
</dbReference>
<accession>K8P1C4</accession>
<proteinExistence type="inferred from homology"/>
<keyword evidence="5" id="KW-1185">Reference proteome</keyword>
<dbReference type="AlphaFoldDB" id="K8P1C4"/>
<dbReference type="SUPFAM" id="SSF51735">
    <property type="entry name" value="NAD(P)-binding Rossmann-fold domains"/>
    <property type="match status" value="1"/>
</dbReference>
<evidence type="ECO:0000256" key="1">
    <source>
        <dbReference type="ARBA" id="ARBA00005125"/>
    </source>
</evidence>
<gene>
    <name evidence="4" type="ORF">HMPREF9695_02810</name>
</gene>
<evidence type="ECO:0000256" key="2">
    <source>
        <dbReference type="ARBA" id="ARBA00007637"/>
    </source>
</evidence>
<evidence type="ECO:0000313" key="4">
    <source>
        <dbReference type="EMBL" id="EKS36392.1"/>
    </source>
</evidence>
<feature type="domain" description="NAD-dependent epimerase/dehydratase" evidence="3">
    <location>
        <begin position="4"/>
        <end position="213"/>
    </location>
</feature>
<dbReference type="EMBL" id="AGWX01000004">
    <property type="protein sequence ID" value="EKS36392.1"/>
    <property type="molecule type" value="Genomic_DNA"/>
</dbReference>
<dbReference type="HOGENOM" id="CLU_007383_1_7_5"/>
<dbReference type="InterPro" id="IPR001509">
    <property type="entry name" value="Epimerase_deHydtase"/>
</dbReference>
<sequence>MIRVLLTGATGFVGSHILRSLLQRNVELVAVSRRRPLIAGNYSWREADILSGDLNNLLRDKNISHVLHAAWYVEHGKFWNHAINDDWRDATIALARQAAGLGVRRFVSLGTCHEYDWPVDADCDELITPIAPHTPYDTAKTQTRLAIESVALETGMDFCWPRLFFPFGSGEAAERLIPYICQSLARGAPARCTRGDKIRDFIAVEDAGRLLADLCLSDVKGSVNIATGRSTSIADIATCLGEISDKPDLIHLGALPDRDGDPLRITGDTKRVSSMPSFSSIPSLEQRLAETFDFWRSRTEN</sequence>
<dbReference type="PANTHER" id="PTHR43000">
    <property type="entry name" value="DTDP-D-GLUCOSE 4,6-DEHYDRATASE-RELATED"/>
    <property type="match status" value="1"/>
</dbReference>